<gene>
    <name evidence="2" type="ORF">CGI_10026223</name>
</gene>
<protein>
    <submittedName>
        <fullName evidence="2">Small conductance calcium-activated potassium channel protein</fullName>
    </submittedName>
</protein>
<proteinExistence type="predicted"/>
<evidence type="ECO:0000259" key="1">
    <source>
        <dbReference type="Pfam" id="PF07885"/>
    </source>
</evidence>
<evidence type="ECO:0000313" key="2">
    <source>
        <dbReference type="EMBL" id="EKC32236.1"/>
    </source>
</evidence>
<dbReference type="Gene3D" id="1.10.287.70">
    <property type="match status" value="2"/>
</dbReference>
<dbReference type="GO" id="GO:0016286">
    <property type="term" value="F:small conductance calcium-activated potassium channel activity"/>
    <property type="evidence" value="ECO:0007669"/>
    <property type="project" value="InterPro"/>
</dbReference>
<dbReference type="InterPro" id="IPR013099">
    <property type="entry name" value="K_chnl_dom"/>
</dbReference>
<sequence length="861" mass="96392">MWLSNIAEDWWSLIGYSNRLDLCRDIQFESRKRAAGGRCSSRKTMINGQLHTFDHSCQYFTVSDRRFANIVSFLHNKNAVKIWTGKIGHLKSGKFHEDSNITQAFIGTDGMQTVADCLASNANVQRPVWISEVFWEEGSRKWKVDRFGFYDYLIIAHNGKCADKLMSSAGAPEVHSLLRVRFNDVLNPRDQRMHLCSLWVLLIAFETPLKLCFEGAHIDHDDISWISNNTAKYRNAREPVAGKKDSTECWTIISTKAFGKNFKVPQENIPPSTEKVVTERLLTAFKAATGRKEVPRVCYTRVQLWGAAVPINVLGSGADCVFDCRHHLGVCGDWLSSPCIQGAAISGLSLAEKIQQHSADVADVLSGYETNSTHHGHNMFSSGSLGFQQSSFVELRTISKNRMSGNTVVEDPGIPLVSRGNGKYSKYMEDDNQSSSTTTTTNVMTSKFDNISYRLSRRKQLLRYRTIVVNFEFSFALLGIVLMLIETELFFQGVISKSSVASIVLKSCITLSTVFLLVAVVGYHVTGIQLCMTDNSLEDWRLAVTFPWTYLKILLELCVCIIHPIPGNITISAVDPDGKPKEVSIDAILSILMLLRVYLISKFMVVHSKLLTSTATQSLGALNKVKINSTFVFKALMSSMPGTILIVIMLAILVVNSWAMRTCEAYYHPDPKNSDFFNDMWMIAITFLTVGYGDIYPNSYCGRFVSVATGLMGVGTTALLVAVLAQKLEQSRAEKYVHNFVTRAQLDKERKIAAADTIKYVLQLWRMKKNNENNSRKRIRLHGKLLQAIAAMKEAKNEKASIGETAIGFIEIAKSVNDIVDVSESLQESQSELKMKMTEIDSTIKDLQTKMDAIYTAVVRR</sequence>
<dbReference type="Pfam" id="PF03530">
    <property type="entry name" value="SK_channel"/>
    <property type="match status" value="1"/>
</dbReference>
<dbReference type="InParanoid" id="K1RDQ4"/>
<dbReference type="HOGENOM" id="CLU_332405_0_0_1"/>
<dbReference type="EMBL" id="JH818863">
    <property type="protein sequence ID" value="EKC32236.1"/>
    <property type="molecule type" value="Genomic_DNA"/>
</dbReference>
<name>K1RDQ4_MAGGI</name>
<dbReference type="GO" id="GO:0016020">
    <property type="term" value="C:membrane"/>
    <property type="evidence" value="ECO:0007669"/>
    <property type="project" value="InterPro"/>
</dbReference>
<reference evidence="2" key="1">
    <citation type="journal article" date="2012" name="Nature">
        <title>The oyster genome reveals stress adaptation and complexity of shell formation.</title>
        <authorList>
            <person name="Zhang G."/>
            <person name="Fang X."/>
            <person name="Guo X."/>
            <person name="Li L."/>
            <person name="Luo R."/>
            <person name="Xu F."/>
            <person name="Yang P."/>
            <person name="Zhang L."/>
            <person name="Wang X."/>
            <person name="Qi H."/>
            <person name="Xiong Z."/>
            <person name="Que H."/>
            <person name="Xie Y."/>
            <person name="Holland P.W."/>
            <person name="Paps J."/>
            <person name="Zhu Y."/>
            <person name="Wu F."/>
            <person name="Chen Y."/>
            <person name="Wang J."/>
            <person name="Peng C."/>
            <person name="Meng J."/>
            <person name="Yang L."/>
            <person name="Liu J."/>
            <person name="Wen B."/>
            <person name="Zhang N."/>
            <person name="Huang Z."/>
            <person name="Zhu Q."/>
            <person name="Feng Y."/>
            <person name="Mount A."/>
            <person name="Hedgecock D."/>
            <person name="Xu Z."/>
            <person name="Liu Y."/>
            <person name="Domazet-Loso T."/>
            <person name="Du Y."/>
            <person name="Sun X."/>
            <person name="Zhang S."/>
            <person name="Liu B."/>
            <person name="Cheng P."/>
            <person name="Jiang X."/>
            <person name="Li J."/>
            <person name="Fan D."/>
            <person name="Wang W."/>
            <person name="Fu W."/>
            <person name="Wang T."/>
            <person name="Wang B."/>
            <person name="Zhang J."/>
            <person name="Peng Z."/>
            <person name="Li Y."/>
            <person name="Li N."/>
            <person name="Wang J."/>
            <person name="Chen M."/>
            <person name="He Y."/>
            <person name="Tan F."/>
            <person name="Song X."/>
            <person name="Zheng Q."/>
            <person name="Huang R."/>
            <person name="Yang H."/>
            <person name="Du X."/>
            <person name="Chen L."/>
            <person name="Yang M."/>
            <person name="Gaffney P.M."/>
            <person name="Wang S."/>
            <person name="Luo L."/>
            <person name="She Z."/>
            <person name="Ming Y."/>
            <person name="Huang W."/>
            <person name="Zhang S."/>
            <person name="Huang B."/>
            <person name="Zhang Y."/>
            <person name="Qu T."/>
            <person name="Ni P."/>
            <person name="Miao G."/>
            <person name="Wang J."/>
            <person name="Wang Q."/>
            <person name="Steinberg C.E."/>
            <person name="Wang H."/>
            <person name="Li N."/>
            <person name="Qian L."/>
            <person name="Zhang G."/>
            <person name="Li Y."/>
            <person name="Yang H."/>
            <person name="Liu X."/>
            <person name="Wang J."/>
            <person name="Yin Y."/>
            <person name="Wang J."/>
        </authorList>
    </citation>
    <scope>NUCLEOTIDE SEQUENCE [LARGE SCALE GENOMIC DNA]</scope>
    <source>
        <strain evidence="2">05x7-T-G4-1.051#20</strain>
    </source>
</reference>
<keyword evidence="2" id="KW-0813">Transport</keyword>
<dbReference type="InterPro" id="IPR015449">
    <property type="entry name" value="K_chnl_Ca-activ_SK"/>
</dbReference>
<dbReference type="Gene3D" id="3.50.50.60">
    <property type="entry name" value="FAD/NAD(P)-binding domain"/>
    <property type="match status" value="1"/>
</dbReference>
<dbReference type="Pfam" id="PF07885">
    <property type="entry name" value="Ion_trans_2"/>
    <property type="match status" value="1"/>
</dbReference>
<dbReference type="Gene3D" id="3.90.660.10">
    <property type="match status" value="1"/>
</dbReference>
<accession>K1RDQ4</accession>
<keyword evidence="2" id="KW-0406">Ion transport</keyword>
<dbReference type="InterPro" id="IPR036188">
    <property type="entry name" value="FAD/NAD-bd_sf"/>
</dbReference>
<dbReference type="PANTHER" id="PTHR10153">
    <property type="entry name" value="SMALL CONDUCTANCE CALCIUM-ACTIVATED POTASSIUM CHANNEL"/>
    <property type="match status" value="1"/>
</dbReference>
<feature type="domain" description="Potassium channel" evidence="1">
    <location>
        <begin position="649"/>
        <end position="729"/>
    </location>
</feature>
<organism evidence="2">
    <name type="scientific">Magallana gigas</name>
    <name type="common">Pacific oyster</name>
    <name type="synonym">Crassostrea gigas</name>
    <dbReference type="NCBI Taxonomy" id="29159"/>
    <lineage>
        <taxon>Eukaryota</taxon>
        <taxon>Metazoa</taxon>
        <taxon>Spiralia</taxon>
        <taxon>Lophotrochozoa</taxon>
        <taxon>Mollusca</taxon>
        <taxon>Bivalvia</taxon>
        <taxon>Autobranchia</taxon>
        <taxon>Pteriomorphia</taxon>
        <taxon>Ostreida</taxon>
        <taxon>Ostreoidea</taxon>
        <taxon>Ostreidae</taxon>
        <taxon>Magallana</taxon>
    </lineage>
</organism>
<keyword evidence="2" id="KW-0407">Ion channel</keyword>
<dbReference type="SUPFAM" id="SSF81324">
    <property type="entry name" value="Voltage-gated potassium channels"/>
    <property type="match status" value="1"/>
</dbReference>
<dbReference type="AlphaFoldDB" id="K1RDQ4"/>